<evidence type="ECO:0000256" key="8">
    <source>
        <dbReference type="PROSITE-ProRule" id="PRU00855"/>
    </source>
</evidence>
<dbReference type="Proteomes" id="UP000838878">
    <property type="component" value="Chromosome 3"/>
</dbReference>
<dbReference type="AlphaFoldDB" id="A0A8J9VJT3"/>
<keyword evidence="5" id="KW-0862">Zinc</keyword>
<dbReference type="InterPro" id="IPR038129">
    <property type="entry name" value="Nanos_sf"/>
</dbReference>
<evidence type="ECO:0000256" key="2">
    <source>
        <dbReference type="ARBA" id="ARBA00022490"/>
    </source>
</evidence>
<proteinExistence type="inferred from homology"/>
<feature type="domain" description="Nanos-type" evidence="9">
    <location>
        <begin position="185"/>
        <end position="238"/>
    </location>
</feature>
<evidence type="ECO:0000256" key="5">
    <source>
        <dbReference type="ARBA" id="ARBA00022833"/>
    </source>
</evidence>
<evidence type="ECO:0000256" key="1">
    <source>
        <dbReference type="ARBA" id="ARBA00004496"/>
    </source>
</evidence>
<sequence length="307" mass="34866">MGLTNNYNIYGFPSDRSLINEYPKDCQETWSDFRTQLQTPDVSGRRRSSSFSNMPPTSYSLDAIMQEFRLNGLDSPYDPEEDTIRNPNKDVLIGMGPSSQYLRQKSWPAPDASPATRLPRPGGIKNMLPPSVQAPLQQTYLSDNNVLTEEQLRVLSSLPDPVLYSLLRELEMSREAKSDKQEAMECRFCKNNGERPAYYRSHRLRARGRVACPVLRAYRCRRCGARGDRAHTIKYCPLATADERMKSAAMMRSVRLASGRRRAAAADAHDYVVFGETTPTVLTDGVVYDQRDTLDPIWEALEKKLML</sequence>
<reference evidence="10" key="1">
    <citation type="submission" date="2021-12" db="EMBL/GenBank/DDBJ databases">
        <authorList>
            <person name="Martin H S."/>
        </authorList>
    </citation>
    <scope>NUCLEOTIDE SEQUENCE</scope>
</reference>
<keyword evidence="3" id="KW-0479">Metal-binding</keyword>
<keyword evidence="11" id="KW-1185">Reference proteome</keyword>
<evidence type="ECO:0000256" key="7">
    <source>
        <dbReference type="ARBA" id="ARBA00022884"/>
    </source>
</evidence>
<accession>A0A8J9VJT3</accession>
<dbReference type="GO" id="GO:0006417">
    <property type="term" value="P:regulation of translation"/>
    <property type="evidence" value="ECO:0007669"/>
    <property type="project" value="UniProtKB-UniRule"/>
</dbReference>
<comment type="subcellular location">
    <subcellularLocation>
        <location evidence="1">Cytoplasm</location>
    </subcellularLocation>
</comment>
<keyword evidence="4 8" id="KW-0863">Zinc-finger</keyword>
<evidence type="ECO:0000256" key="4">
    <source>
        <dbReference type="ARBA" id="ARBA00022771"/>
    </source>
</evidence>
<comment type="similarity">
    <text evidence="8">Belongs to the nanos family.</text>
</comment>
<feature type="non-terminal residue" evidence="10">
    <location>
        <position position="307"/>
    </location>
</feature>
<evidence type="ECO:0000256" key="6">
    <source>
        <dbReference type="ARBA" id="ARBA00022845"/>
    </source>
</evidence>
<evidence type="ECO:0000256" key="3">
    <source>
        <dbReference type="ARBA" id="ARBA00022723"/>
    </source>
</evidence>
<dbReference type="PROSITE" id="PS51522">
    <property type="entry name" value="ZF_NANOS"/>
    <property type="match status" value="1"/>
</dbReference>
<keyword evidence="7 8" id="KW-0694">RNA-binding</keyword>
<dbReference type="GO" id="GO:0008270">
    <property type="term" value="F:zinc ion binding"/>
    <property type="evidence" value="ECO:0007669"/>
    <property type="project" value="UniProtKB-KW"/>
</dbReference>
<dbReference type="PANTHER" id="PTHR12887">
    <property type="entry name" value="NANOS PROTEIN"/>
    <property type="match status" value="1"/>
</dbReference>
<evidence type="ECO:0000259" key="9">
    <source>
        <dbReference type="PROSITE" id="PS51522"/>
    </source>
</evidence>
<name>A0A8J9VJT3_9NEOP</name>
<dbReference type="InterPro" id="IPR024161">
    <property type="entry name" value="Znf_nanos-typ"/>
</dbReference>
<gene>
    <name evidence="10" type="ORF">BINO364_LOCUS8900</name>
</gene>
<organism evidence="10 11">
    <name type="scientific">Brenthis ino</name>
    <name type="common">lesser marbled fritillary</name>
    <dbReference type="NCBI Taxonomy" id="405034"/>
    <lineage>
        <taxon>Eukaryota</taxon>
        <taxon>Metazoa</taxon>
        <taxon>Ecdysozoa</taxon>
        <taxon>Arthropoda</taxon>
        <taxon>Hexapoda</taxon>
        <taxon>Insecta</taxon>
        <taxon>Pterygota</taxon>
        <taxon>Neoptera</taxon>
        <taxon>Endopterygota</taxon>
        <taxon>Lepidoptera</taxon>
        <taxon>Glossata</taxon>
        <taxon>Ditrysia</taxon>
        <taxon>Papilionoidea</taxon>
        <taxon>Nymphalidae</taxon>
        <taxon>Heliconiinae</taxon>
        <taxon>Argynnini</taxon>
        <taxon>Brenthis</taxon>
    </lineage>
</organism>
<dbReference type="GO" id="GO:0003723">
    <property type="term" value="F:RNA binding"/>
    <property type="evidence" value="ECO:0007669"/>
    <property type="project" value="UniProtKB-UniRule"/>
</dbReference>
<evidence type="ECO:0000313" key="10">
    <source>
        <dbReference type="EMBL" id="CAH0723023.1"/>
    </source>
</evidence>
<dbReference type="OrthoDB" id="10010129at2759"/>
<keyword evidence="6 8" id="KW-0810">Translation regulation</keyword>
<dbReference type="Pfam" id="PF05741">
    <property type="entry name" value="zf-nanos"/>
    <property type="match status" value="1"/>
</dbReference>
<protein>
    <recommendedName>
        <fullName evidence="9">Nanos-type domain-containing protein</fullName>
    </recommendedName>
</protein>
<dbReference type="EMBL" id="OV170223">
    <property type="protein sequence ID" value="CAH0723023.1"/>
    <property type="molecule type" value="Genomic_DNA"/>
</dbReference>
<dbReference type="GO" id="GO:0005737">
    <property type="term" value="C:cytoplasm"/>
    <property type="evidence" value="ECO:0007669"/>
    <property type="project" value="UniProtKB-SubCell"/>
</dbReference>
<dbReference type="InterPro" id="IPR008705">
    <property type="entry name" value="Nanos/Xcar2"/>
</dbReference>
<keyword evidence="2" id="KW-0963">Cytoplasm</keyword>
<evidence type="ECO:0000313" key="11">
    <source>
        <dbReference type="Proteomes" id="UP000838878"/>
    </source>
</evidence>
<dbReference type="Gene3D" id="4.10.60.30">
    <property type="entry name" value="Nanos, RNA-binding domain"/>
    <property type="match status" value="1"/>
</dbReference>